<dbReference type="Pfam" id="PF00005">
    <property type="entry name" value="ABC_tran"/>
    <property type="match status" value="1"/>
</dbReference>
<dbReference type="GO" id="GO:0005524">
    <property type="term" value="F:ATP binding"/>
    <property type="evidence" value="ECO:0007669"/>
    <property type="project" value="UniProtKB-KW"/>
</dbReference>
<reference evidence="12 13" key="1">
    <citation type="submission" date="2019-03" db="EMBL/GenBank/DDBJ databases">
        <title>Genomic Encyclopedia of Type Strains, Phase III (KMG-III): the genomes of soil and plant-associated and newly described type strains.</title>
        <authorList>
            <person name="Whitman W."/>
        </authorList>
    </citation>
    <scope>NUCLEOTIDE SEQUENCE [LARGE SCALE GENOMIC DNA]</scope>
    <source>
        <strain evidence="12 13">CECT 7972</strain>
    </source>
</reference>
<dbReference type="CDD" id="cd03247">
    <property type="entry name" value="ABCC_cytochrome_bd"/>
    <property type="match status" value="1"/>
</dbReference>
<evidence type="ECO:0000259" key="10">
    <source>
        <dbReference type="PROSITE" id="PS50893"/>
    </source>
</evidence>
<comment type="caution">
    <text evidence="12">The sequence shown here is derived from an EMBL/GenBank/DDBJ whole genome shotgun (WGS) entry which is preliminary data.</text>
</comment>
<dbReference type="GO" id="GO:0005886">
    <property type="term" value="C:plasma membrane"/>
    <property type="evidence" value="ECO:0007669"/>
    <property type="project" value="UniProtKB-SubCell"/>
</dbReference>
<dbReference type="InterPro" id="IPR036640">
    <property type="entry name" value="ABC1_TM_sf"/>
</dbReference>
<feature type="transmembrane region" description="Helical" evidence="9">
    <location>
        <begin position="135"/>
        <end position="155"/>
    </location>
</feature>
<dbReference type="Proteomes" id="UP000295558">
    <property type="component" value="Unassembled WGS sequence"/>
</dbReference>
<keyword evidence="4 9" id="KW-0812">Transmembrane</keyword>
<feature type="domain" description="ABC transmembrane type-1" evidence="11">
    <location>
        <begin position="19"/>
        <end position="303"/>
    </location>
</feature>
<dbReference type="STRING" id="1265846.PROCOU_00275"/>
<dbReference type="RefSeq" id="WP_036068925.1">
    <property type="nucleotide sequence ID" value="NZ_JAASUO010000020.1"/>
</dbReference>
<keyword evidence="2" id="KW-0813">Transport</keyword>
<dbReference type="PROSITE" id="PS50893">
    <property type="entry name" value="ABC_TRANSPORTER_2"/>
    <property type="match status" value="1"/>
</dbReference>
<dbReference type="InterPro" id="IPR017871">
    <property type="entry name" value="ABC_transporter-like_CS"/>
</dbReference>
<dbReference type="PANTHER" id="PTHR24221">
    <property type="entry name" value="ATP-BINDING CASSETTE SUB-FAMILY B"/>
    <property type="match status" value="1"/>
</dbReference>
<keyword evidence="13" id="KW-1185">Reference proteome</keyword>
<dbReference type="InterPro" id="IPR014223">
    <property type="entry name" value="ABC_CydC/D"/>
</dbReference>
<evidence type="ECO:0000256" key="7">
    <source>
        <dbReference type="ARBA" id="ARBA00022989"/>
    </source>
</evidence>
<evidence type="ECO:0000256" key="2">
    <source>
        <dbReference type="ARBA" id="ARBA00022448"/>
    </source>
</evidence>
<evidence type="ECO:0000256" key="5">
    <source>
        <dbReference type="ARBA" id="ARBA00022741"/>
    </source>
</evidence>
<dbReference type="InterPro" id="IPR011527">
    <property type="entry name" value="ABC1_TM_dom"/>
</dbReference>
<keyword evidence="5" id="KW-0547">Nucleotide-binding</keyword>
<protein>
    <submittedName>
        <fullName evidence="12">ATP-binding cassette subfamily C protein CydC</fullName>
    </submittedName>
</protein>
<dbReference type="SUPFAM" id="SSF90123">
    <property type="entry name" value="ABC transporter transmembrane region"/>
    <property type="match status" value="1"/>
</dbReference>
<dbReference type="GO" id="GO:0140359">
    <property type="term" value="F:ABC-type transporter activity"/>
    <property type="evidence" value="ECO:0007669"/>
    <property type="project" value="InterPro"/>
</dbReference>
<keyword evidence="7 9" id="KW-1133">Transmembrane helix</keyword>
<dbReference type="Gene3D" id="3.40.50.300">
    <property type="entry name" value="P-loop containing nucleotide triphosphate hydrolases"/>
    <property type="match status" value="1"/>
</dbReference>
<dbReference type="NCBIfam" id="TIGR02868">
    <property type="entry name" value="CydC"/>
    <property type="match status" value="1"/>
</dbReference>
<feature type="transmembrane region" description="Helical" evidence="9">
    <location>
        <begin position="246"/>
        <end position="264"/>
    </location>
</feature>
<accession>A0A4R6ZGT5</accession>
<dbReference type="Gene3D" id="1.20.1560.10">
    <property type="entry name" value="ABC transporter type 1, transmembrane domain"/>
    <property type="match status" value="1"/>
</dbReference>
<sequence>MIKSSWIGPYIKQNRMLFLWVILLGLLTVFSTGALMFTSGYLISTAATIPETILLIYVPIVGVRAFGIMRAVSRYIERLASHSLVLRILAKMRVRLYRIIEPQALLMRSRYRTGDILGLLSDDIEHLQNYYLTTLLPNIVAMVLYGGIVISLGVFSIPFAILFFAYIALLVLVMPGVSLLYARGKNAYMKQERNKLYQKFTDAVFGISDWMFSGREKSFIANYEADERKLLVAETKQARFASLRDFVGQLIIGVMVLSMVYWTNGQVVDGVFEPTFIAAFVLAILALSESFIPVSNAVSDGSLYKDSIARLEEIEDAELLTWEEEGALGKLAINSENVTLRTEKLTFSYTESKVPVLRDLDFELKQGEKVAMLGRSGTGKSTFLKLVQGALAPTSGSVTLNGDDVAKLGPQISEMISMLNQKAHLFNTTVLNNIRMGNQDATDEEVAEVAKQVKLHDFIMSMPDGYRTQMAEMGARFSGGERQRIALARVLLQDTPIVVLDEPTVGLDPITEKSLLGTIFETLQGKSLIWVTHHLVGVEKMDRVLFLENGDVIMDGTHQELLRTKERYRHLYELDRPIKL</sequence>
<comment type="subcellular location">
    <subcellularLocation>
        <location evidence="1">Cell membrane</location>
        <topology evidence="1">Multi-pass membrane protein</topology>
    </subcellularLocation>
</comment>
<proteinExistence type="predicted"/>
<evidence type="ECO:0000256" key="1">
    <source>
        <dbReference type="ARBA" id="ARBA00004651"/>
    </source>
</evidence>
<feature type="domain" description="ABC transporter" evidence="10">
    <location>
        <begin position="340"/>
        <end position="574"/>
    </location>
</feature>
<dbReference type="GO" id="GO:0034040">
    <property type="term" value="F:ATPase-coupled lipid transmembrane transporter activity"/>
    <property type="evidence" value="ECO:0007669"/>
    <property type="project" value="TreeGrafter"/>
</dbReference>
<evidence type="ECO:0000259" key="11">
    <source>
        <dbReference type="PROSITE" id="PS50929"/>
    </source>
</evidence>
<evidence type="ECO:0000313" key="13">
    <source>
        <dbReference type="Proteomes" id="UP000295558"/>
    </source>
</evidence>
<dbReference type="PROSITE" id="PS50929">
    <property type="entry name" value="ABC_TM1F"/>
    <property type="match status" value="1"/>
</dbReference>
<evidence type="ECO:0000256" key="9">
    <source>
        <dbReference type="SAM" id="Phobius"/>
    </source>
</evidence>
<dbReference type="InterPro" id="IPR003593">
    <property type="entry name" value="AAA+_ATPase"/>
</dbReference>
<dbReference type="GO" id="GO:0034775">
    <property type="term" value="P:glutathione transmembrane transport"/>
    <property type="evidence" value="ECO:0007669"/>
    <property type="project" value="InterPro"/>
</dbReference>
<dbReference type="EMBL" id="SNZK01000015">
    <property type="protein sequence ID" value="TDR51079.1"/>
    <property type="molecule type" value="Genomic_DNA"/>
</dbReference>
<dbReference type="GO" id="GO:0045454">
    <property type="term" value="P:cell redox homeostasis"/>
    <property type="evidence" value="ECO:0007669"/>
    <property type="project" value="InterPro"/>
</dbReference>
<dbReference type="SMART" id="SM00382">
    <property type="entry name" value="AAA"/>
    <property type="match status" value="1"/>
</dbReference>
<dbReference type="InterPro" id="IPR027417">
    <property type="entry name" value="P-loop_NTPase"/>
</dbReference>
<name>A0A4R6ZGT5_9LIST</name>
<dbReference type="AlphaFoldDB" id="A0A4R6ZGT5"/>
<evidence type="ECO:0000313" key="12">
    <source>
        <dbReference type="EMBL" id="TDR51079.1"/>
    </source>
</evidence>
<evidence type="ECO:0000256" key="3">
    <source>
        <dbReference type="ARBA" id="ARBA00022475"/>
    </source>
</evidence>
<organism evidence="12 13">
    <name type="scientific">Listeria rocourtiae</name>
    <dbReference type="NCBI Taxonomy" id="647910"/>
    <lineage>
        <taxon>Bacteria</taxon>
        <taxon>Bacillati</taxon>
        <taxon>Bacillota</taxon>
        <taxon>Bacilli</taxon>
        <taxon>Bacillales</taxon>
        <taxon>Listeriaceae</taxon>
        <taxon>Listeria</taxon>
    </lineage>
</organism>
<feature type="transmembrane region" description="Helical" evidence="9">
    <location>
        <begin position="52"/>
        <end position="72"/>
    </location>
</feature>
<evidence type="ECO:0000256" key="8">
    <source>
        <dbReference type="ARBA" id="ARBA00023136"/>
    </source>
</evidence>
<dbReference type="SUPFAM" id="SSF52540">
    <property type="entry name" value="P-loop containing nucleoside triphosphate hydrolases"/>
    <property type="match status" value="1"/>
</dbReference>
<dbReference type="InterPro" id="IPR039421">
    <property type="entry name" value="Type_1_exporter"/>
</dbReference>
<feature type="transmembrane region" description="Helical" evidence="9">
    <location>
        <begin position="161"/>
        <end position="182"/>
    </location>
</feature>
<feature type="transmembrane region" description="Helical" evidence="9">
    <location>
        <begin position="276"/>
        <end position="298"/>
    </location>
</feature>
<keyword evidence="8 9" id="KW-0472">Membrane</keyword>
<dbReference type="OrthoDB" id="9802264at2"/>
<dbReference type="PANTHER" id="PTHR24221:SF653">
    <property type="entry name" value="TRANSPORT ATP-BINDING PROTEIN CYDC"/>
    <property type="match status" value="1"/>
</dbReference>
<dbReference type="GO" id="GO:0016887">
    <property type="term" value="F:ATP hydrolysis activity"/>
    <property type="evidence" value="ECO:0007669"/>
    <property type="project" value="InterPro"/>
</dbReference>
<dbReference type="InterPro" id="IPR003439">
    <property type="entry name" value="ABC_transporter-like_ATP-bd"/>
</dbReference>
<evidence type="ECO:0000256" key="4">
    <source>
        <dbReference type="ARBA" id="ARBA00022692"/>
    </source>
</evidence>
<dbReference type="FunFam" id="3.40.50.300:FF:000221">
    <property type="entry name" value="Multidrug ABC transporter ATP-binding protein"/>
    <property type="match status" value="1"/>
</dbReference>
<dbReference type="PROSITE" id="PS00211">
    <property type="entry name" value="ABC_TRANSPORTER_1"/>
    <property type="match status" value="1"/>
</dbReference>
<evidence type="ECO:0000256" key="6">
    <source>
        <dbReference type="ARBA" id="ARBA00022840"/>
    </source>
</evidence>
<gene>
    <name evidence="12" type="ORF">DFP96_11540</name>
</gene>
<keyword evidence="3" id="KW-1003">Cell membrane</keyword>
<keyword evidence="6 12" id="KW-0067">ATP-binding</keyword>